<name>A0A931IZT8_9BURK</name>
<feature type="domain" description="NAD(P)-binding" evidence="1">
    <location>
        <begin position="12"/>
        <end position="203"/>
    </location>
</feature>
<dbReference type="Pfam" id="PF13460">
    <property type="entry name" value="NAD_binding_10"/>
    <property type="match status" value="1"/>
</dbReference>
<evidence type="ECO:0000313" key="3">
    <source>
        <dbReference type="Proteomes" id="UP000613266"/>
    </source>
</evidence>
<sequence length="287" mass="31980">MQTMRVLVVGCGDVGQRLLRLVPPGVQMLVLAREPERLAAWRASGVRLLRGDLDDPASLRRLAGLADAVVHLAPPPGQGEGDPRTAALLAALARGRAPRAFVYVSTTGVYGDWGGARIDETAVRRAQTARALRRVDAEERLRVWARERSVRLSLLRAPGIYAADREGHPRERLLAGRPLLRAEDDVFTNHIQADDLARACWRALFLGKPLRAVNVVDDSERRMGEHFDLAAARLGLPRAPRISRAEASVQMTPMQLSFLSESRRIGNQRLKRELRLRLRYPLPELGW</sequence>
<dbReference type="SUPFAM" id="SSF51735">
    <property type="entry name" value="NAD(P)-binding Rossmann-fold domains"/>
    <property type="match status" value="1"/>
</dbReference>
<dbReference type="Gene3D" id="3.40.50.720">
    <property type="entry name" value="NAD(P)-binding Rossmann-like Domain"/>
    <property type="match status" value="1"/>
</dbReference>
<accession>A0A931IZT8</accession>
<dbReference type="Proteomes" id="UP000613266">
    <property type="component" value="Unassembled WGS sequence"/>
</dbReference>
<reference evidence="2" key="1">
    <citation type="submission" date="2020-12" db="EMBL/GenBank/DDBJ databases">
        <title>The genome sequence of Inhella sp. 1Y17.</title>
        <authorList>
            <person name="Liu Y."/>
        </authorList>
    </citation>
    <scope>NUCLEOTIDE SEQUENCE</scope>
    <source>
        <strain evidence="2">1Y17</strain>
    </source>
</reference>
<dbReference type="GO" id="GO:0005737">
    <property type="term" value="C:cytoplasm"/>
    <property type="evidence" value="ECO:0007669"/>
    <property type="project" value="TreeGrafter"/>
</dbReference>
<protein>
    <submittedName>
        <fullName evidence="2">NAD(P)H-binding protein</fullName>
    </submittedName>
</protein>
<dbReference type="InterPro" id="IPR036291">
    <property type="entry name" value="NAD(P)-bd_dom_sf"/>
</dbReference>
<dbReference type="InterPro" id="IPR051783">
    <property type="entry name" value="NAD(P)-dependent_oxidoreduct"/>
</dbReference>
<dbReference type="GO" id="GO:0004029">
    <property type="term" value="F:aldehyde dehydrogenase (NAD+) activity"/>
    <property type="evidence" value="ECO:0007669"/>
    <property type="project" value="TreeGrafter"/>
</dbReference>
<dbReference type="InterPro" id="IPR016040">
    <property type="entry name" value="NAD(P)-bd_dom"/>
</dbReference>
<evidence type="ECO:0000259" key="1">
    <source>
        <dbReference type="Pfam" id="PF13460"/>
    </source>
</evidence>
<comment type="caution">
    <text evidence="2">The sequence shown here is derived from an EMBL/GenBank/DDBJ whole genome shotgun (WGS) entry which is preliminary data.</text>
</comment>
<evidence type="ECO:0000313" key="2">
    <source>
        <dbReference type="EMBL" id="MBH9575756.1"/>
    </source>
</evidence>
<keyword evidence="3" id="KW-1185">Reference proteome</keyword>
<dbReference type="EMBL" id="JAEDAK010000001">
    <property type="protein sequence ID" value="MBH9575756.1"/>
    <property type="molecule type" value="Genomic_DNA"/>
</dbReference>
<proteinExistence type="predicted"/>
<dbReference type="PANTHER" id="PTHR48079:SF6">
    <property type="entry name" value="NAD(P)-BINDING DOMAIN-CONTAINING PROTEIN-RELATED"/>
    <property type="match status" value="1"/>
</dbReference>
<organism evidence="2 3">
    <name type="scientific">Inhella proteolytica</name>
    <dbReference type="NCBI Taxonomy" id="2795029"/>
    <lineage>
        <taxon>Bacteria</taxon>
        <taxon>Pseudomonadati</taxon>
        <taxon>Pseudomonadota</taxon>
        <taxon>Betaproteobacteria</taxon>
        <taxon>Burkholderiales</taxon>
        <taxon>Sphaerotilaceae</taxon>
        <taxon>Inhella</taxon>
    </lineage>
</organism>
<dbReference type="AlphaFoldDB" id="A0A931IZT8"/>
<dbReference type="PANTHER" id="PTHR48079">
    <property type="entry name" value="PROTEIN YEEZ"/>
    <property type="match status" value="1"/>
</dbReference>
<gene>
    <name evidence="2" type="ORF">I7X39_02455</name>
</gene>